<keyword evidence="2" id="KW-1185">Reference proteome</keyword>
<evidence type="ECO:0000313" key="1">
    <source>
        <dbReference type="EMBL" id="GMS82354.1"/>
    </source>
</evidence>
<sequence>VLTIQKLYYGLAQTHIKWLETKKDIAQRSKIIFEGVQLKSIDSDVPGKLRIVVERHLLQEVVLDEVPGVSGGLRIPDRDVNRHGVGYVDDHRCSCEGAGDGSSRQLTVYWSRNSSRKHSRIGDGLVRRVGVGDLHIVHGQLRLHHGLDHRRRDLRVGAHLGRLRVIRLPDEKHGGGSGGSRWEEGPSNWRRDVHVEHRVLDNLVVVISAPLTTTGDGQPDEKR</sequence>
<evidence type="ECO:0000313" key="2">
    <source>
        <dbReference type="Proteomes" id="UP001432027"/>
    </source>
</evidence>
<reference evidence="1" key="1">
    <citation type="submission" date="2023-10" db="EMBL/GenBank/DDBJ databases">
        <title>Genome assembly of Pristionchus species.</title>
        <authorList>
            <person name="Yoshida K."/>
            <person name="Sommer R.J."/>
        </authorList>
    </citation>
    <scope>NUCLEOTIDE SEQUENCE</scope>
    <source>
        <strain evidence="1">RS0144</strain>
    </source>
</reference>
<organism evidence="1 2">
    <name type="scientific">Pristionchus entomophagus</name>
    <dbReference type="NCBI Taxonomy" id="358040"/>
    <lineage>
        <taxon>Eukaryota</taxon>
        <taxon>Metazoa</taxon>
        <taxon>Ecdysozoa</taxon>
        <taxon>Nematoda</taxon>
        <taxon>Chromadorea</taxon>
        <taxon>Rhabditida</taxon>
        <taxon>Rhabditina</taxon>
        <taxon>Diplogasteromorpha</taxon>
        <taxon>Diplogasteroidea</taxon>
        <taxon>Neodiplogasteridae</taxon>
        <taxon>Pristionchus</taxon>
    </lineage>
</organism>
<proteinExistence type="predicted"/>
<dbReference type="Proteomes" id="UP001432027">
    <property type="component" value="Unassembled WGS sequence"/>
</dbReference>
<accession>A0AAV5SHK4</accession>
<dbReference type="AlphaFoldDB" id="A0AAV5SHK4"/>
<gene>
    <name evidence="1" type="ORF">PENTCL1PPCAC_4529</name>
</gene>
<dbReference type="EMBL" id="BTSX01000002">
    <property type="protein sequence ID" value="GMS82354.1"/>
    <property type="molecule type" value="Genomic_DNA"/>
</dbReference>
<protein>
    <submittedName>
        <fullName evidence="1">Uncharacterized protein</fullName>
    </submittedName>
</protein>
<name>A0AAV5SHK4_9BILA</name>
<feature type="non-terminal residue" evidence="1">
    <location>
        <position position="1"/>
    </location>
</feature>
<comment type="caution">
    <text evidence="1">The sequence shown here is derived from an EMBL/GenBank/DDBJ whole genome shotgun (WGS) entry which is preliminary data.</text>
</comment>